<dbReference type="AlphaFoldDB" id="A0A0D3EMC9"/>
<keyword evidence="2" id="KW-1133">Transmembrane helix</keyword>
<feature type="region of interest" description="Disordered" evidence="1">
    <location>
        <begin position="75"/>
        <end position="102"/>
    </location>
</feature>
<evidence type="ECO:0000256" key="2">
    <source>
        <dbReference type="SAM" id="Phobius"/>
    </source>
</evidence>
<feature type="transmembrane region" description="Helical" evidence="2">
    <location>
        <begin position="145"/>
        <end position="165"/>
    </location>
</feature>
<sequence>MAPGGDGDYYRTLGIERGASKAEVKAAFYRLAPLHHPDRHAASDAAARAAAGGRFRRVYDAYTVLHSDATRAAYDHLPRTATSPPTSRGSGSAAASGSSYGRCFSRPQPPSMKLPVILFFSLVTGSALLVALSRGKNKAANEVRMSVFFIVCQLISVHSCVLVDLQKINTDAVKSHNFFYKCEKIPNSREN</sequence>
<dbReference type="HOGENOM" id="CLU_122571_0_0_1"/>
<reference evidence="4" key="2">
    <citation type="submission" date="2015-03" db="UniProtKB">
        <authorList>
            <consortium name="EnsemblPlants"/>
        </authorList>
    </citation>
    <scope>IDENTIFICATION</scope>
</reference>
<dbReference type="PRINTS" id="PR00625">
    <property type="entry name" value="JDOMAIN"/>
</dbReference>
<protein>
    <recommendedName>
        <fullName evidence="3">J domain-containing protein</fullName>
    </recommendedName>
</protein>
<organism evidence="4">
    <name type="scientific">Oryza barthii</name>
    <dbReference type="NCBI Taxonomy" id="65489"/>
    <lineage>
        <taxon>Eukaryota</taxon>
        <taxon>Viridiplantae</taxon>
        <taxon>Streptophyta</taxon>
        <taxon>Embryophyta</taxon>
        <taxon>Tracheophyta</taxon>
        <taxon>Spermatophyta</taxon>
        <taxon>Magnoliopsida</taxon>
        <taxon>Liliopsida</taxon>
        <taxon>Poales</taxon>
        <taxon>Poaceae</taxon>
        <taxon>BOP clade</taxon>
        <taxon>Oryzoideae</taxon>
        <taxon>Oryzeae</taxon>
        <taxon>Oryzinae</taxon>
        <taxon>Oryza</taxon>
    </lineage>
</organism>
<reference evidence="4" key="1">
    <citation type="journal article" date="2009" name="Rice">
        <title>De Novo Next Generation Sequencing of Plant Genomes.</title>
        <authorList>
            <person name="Rounsley S."/>
            <person name="Marri P.R."/>
            <person name="Yu Y."/>
            <person name="He R."/>
            <person name="Sisneros N."/>
            <person name="Goicoechea J.L."/>
            <person name="Lee S.J."/>
            <person name="Angelova A."/>
            <person name="Kudrna D."/>
            <person name="Luo M."/>
            <person name="Affourtit J."/>
            <person name="Desany B."/>
            <person name="Knight J."/>
            <person name="Niazi F."/>
            <person name="Egholm M."/>
            <person name="Wing R.A."/>
        </authorList>
    </citation>
    <scope>NUCLEOTIDE SEQUENCE [LARGE SCALE GENOMIC DNA]</scope>
    <source>
        <strain evidence="4">cv. IRGC 105608</strain>
    </source>
</reference>
<evidence type="ECO:0000313" key="5">
    <source>
        <dbReference type="Proteomes" id="UP000026960"/>
    </source>
</evidence>
<evidence type="ECO:0000259" key="3">
    <source>
        <dbReference type="PROSITE" id="PS50076"/>
    </source>
</evidence>
<dbReference type="InterPro" id="IPR036869">
    <property type="entry name" value="J_dom_sf"/>
</dbReference>
<dbReference type="InterPro" id="IPR001623">
    <property type="entry name" value="DnaJ_domain"/>
</dbReference>
<keyword evidence="5" id="KW-1185">Reference proteome</keyword>
<dbReference type="eggNOG" id="KOG0714">
    <property type="taxonomic scope" value="Eukaryota"/>
</dbReference>
<dbReference type="SUPFAM" id="SSF46565">
    <property type="entry name" value="Chaperone J-domain"/>
    <property type="match status" value="1"/>
</dbReference>
<dbReference type="PROSITE" id="PS50076">
    <property type="entry name" value="DNAJ_2"/>
    <property type="match status" value="1"/>
</dbReference>
<dbReference type="SMART" id="SM00271">
    <property type="entry name" value="DnaJ"/>
    <property type="match status" value="1"/>
</dbReference>
<feature type="transmembrane region" description="Helical" evidence="2">
    <location>
        <begin position="114"/>
        <end position="133"/>
    </location>
</feature>
<feature type="compositionally biased region" description="Low complexity" evidence="1">
    <location>
        <begin position="79"/>
        <end position="99"/>
    </location>
</feature>
<dbReference type="EnsemblPlants" id="OBART01G11170.1">
    <property type="protein sequence ID" value="OBART01G11170.1"/>
    <property type="gene ID" value="OBART01G11170"/>
</dbReference>
<dbReference type="PaxDb" id="65489-OBART01G11170.1"/>
<accession>A0A0D3EMC9</accession>
<keyword evidence="2" id="KW-0472">Membrane</keyword>
<dbReference type="Gene3D" id="1.10.287.110">
    <property type="entry name" value="DnaJ domain"/>
    <property type="match status" value="1"/>
</dbReference>
<dbReference type="InterPro" id="IPR050817">
    <property type="entry name" value="DjlA_DnaK_co-chaperone"/>
</dbReference>
<proteinExistence type="predicted"/>
<dbReference type="CDD" id="cd06257">
    <property type="entry name" value="DnaJ"/>
    <property type="match status" value="1"/>
</dbReference>
<keyword evidence="2" id="KW-0812">Transmembrane</keyword>
<evidence type="ECO:0000256" key="1">
    <source>
        <dbReference type="SAM" id="MobiDB-lite"/>
    </source>
</evidence>
<evidence type="ECO:0000313" key="4">
    <source>
        <dbReference type="EnsemblPlants" id="OBART01G11170.1"/>
    </source>
</evidence>
<dbReference type="Pfam" id="PF00226">
    <property type="entry name" value="DnaJ"/>
    <property type="match status" value="1"/>
</dbReference>
<dbReference type="STRING" id="65489.A0A0D3EMC9"/>
<dbReference type="GO" id="GO:0005783">
    <property type="term" value="C:endoplasmic reticulum"/>
    <property type="evidence" value="ECO:0007669"/>
    <property type="project" value="UniProtKB-ARBA"/>
</dbReference>
<dbReference type="Gramene" id="OBART01G11170.1">
    <property type="protein sequence ID" value="OBART01G11170.1"/>
    <property type="gene ID" value="OBART01G11170"/>
</dbReference>
<name>A0A0D3EMC9_9ORYZ</name>
<dbReference type="PANTHER" id="PTHR24074">
    <property type="entry name" value="CO-CHAPERONE PROTEIN DJLA"/>
    <property type="match status" value="1"/>
</dbReference>
<dbReference type="Proteomes" id="UP000026960">
    <property type="component" value="Chromosome 1"/>
</dbReference>
<feature type="domain" description="J" evidence="3">
    <location>
        <begin position="8"/>
        <end position="78"/>
    </location>
</feature>